<organism evidence="1 2">
    <name type="scientific">Georgfuchsia toluolica</name>
    <dbReference type="NCBI Taxonomy" id="424218"/>
    <lineage>
        <taxon>Bacteria</taxon>
        <taxon>Pseudomonadati</taxon>
        <taxon>Pseudomonadota</taxon>
        <taxon>Betaproteobacteria</taxon>
        <taxon>Nitrosomonadales</taxon>
        <taxon>Sterolibacteriaceae</taxon>
        <taxon>Georgfuchsia</taxon>
    </lineage>
</organism>
<comment type="caution">
    <text evidence="1">The sequence shown here is derived from an EMBL/GenBank/DDBJ whole genome shotgun (WGS) entry which is preliminary data.</text>
</comment>
<reference evidence="1" key="1">
    <citation type="submission" date="2021-04" db="EMBL/GenBank/DDBJ databases">
        <authorList>
            <person name="Hornung B."/>
        </authorList>
    </citation>
    <scope>NUCLEOTIDE SEQUENCE</scope>
    <source>
        <strain evidence="1">G5G6</strain>
    </source>
</reference>
<name>A0A916J1A0_9PROT</name>
<dbReference type="AlphaFoldDB" id="A0A916J1A0"/>
<evidence type="ECO:0000313" key="1">
    <source>
        <dbReference type="EMBL" id="CAG4882740.1"/>
    </source>
</evidence>
<accession>A0A916J1A0</accession>
<evidence type="ECO:0000313" key="2">
    <source>
        <dbReference type="Proteomes" id="UP000742786"/>
    </source>
</evidence>
<proteinExistence type="predicted"/>
<keyword evidence="2" id="KW-1185">Reference proteome</keyword>
<dbReference type="Proteomes" id="UP000742786">
    <property type="component" value="Unassembled WGS sequence"/>
</dbReference>
<gene>
    <name evidence="1" type="ORF">GTOL_10622</name>
</gene>
<sequence length="89" mass="10478">MPENQAIRFHFSQGTSRNGTAYAKLLRQLPLRRYSFSGAECAFLDSVYQVVADANISFVGLRSLNHYYQNHFMYWFNIYTTNGQFVNHW</sequence>
<protein>
    <submittedName>
        <fullName evidence="1">Uncharacterized protein</fullName>
    </submittedName>
</protein>
<dbReference type="EMBL" id="CAJQUM010000001">
    <property type="protein sequence ID" value="CAG4882740.1"/>
    <property type="molecule type" value="Genomic_DNA"/>
</dbReference>